<dbReference type="Proteomes" id="UP000030763">
    <property type="component" value="Unassembled WGS sequence"/>
</dbReference>
<gene>
    <name evidence="2" type="ORF">EMWEY_00055300</name>
</gene>
<feature type="compositionally biased region" description="Polar residues" evidence="1">
    <location>
        <begin position="34"/>
        <end position="43"/>
    </location>
</feature>
<dbReference type="VEuPathDB" id="ToxoDB:EMWEY_00055300"/>
<protein>
    <submittedName>
        <fullName evidence="2">Uncharacterized protein</fullName>
    </submittedName>
</protein>
<dbReference type="OMA" id="CLRGMLY"/>
<dbReference type="GeneID" id="25339516"/>
<feature type="region of interest" description="Disordered" evidence="1">
    <location>
        <begin position="313"/>
        <end position="332"/>
    </location>
</feature>
<proteinExistence type="predicted"/>
<organism evidence="2 3">
    <name type="scientific">Eimeria maxima</name>
    <name type="common">Coccidian parasite</name>
    <dbReference type="NCBI Taxonomy" id="5804"/>
    <lineage>
        <taxon>Eukaryota</taxon>
        <taxon>Sar</taxon>
        <taxon>Alveolata</taxon>
        <taxon>Apicomplexa</taxon>
        <taxon>Conoidasida</taxon>
        <taxon>Coccidia</taxon>
        <taxon>Eucoccidiorida</taxon>
        <taxon>Eimeriorina</taxon>
        <taxon>Eimeriidae</taxon>
        <taxon>Eimeria</taxon>
    </lineage>
</organism>
<evidence type="ECO:0000313" key="2">
    <source>
        <dbReference type="EMBL" id="CDJ59045.1"/>
    </source>
</evidence>
<reference evidence="2" key="1">
    <citation type="submission" date="2013-10" db="EMBL/GenBank/DDBJ databases">
        <title>Genomic analysis of the causative agents of coccidiosis in chickens.</title>
        <authorList>
            <person name="Reid A.J."/>
            <person name="Blake D."/>
            <person name="Billington K."/>
            <person name="Browne H."/>
            <person name="Dunn M."/>
            <person name="Hung S."/>
            <person name="Kawahara F."/>
            <person name="Miranda-Saavedra D."/>
            <person name="Mourier T."/>
            <person name="Nagra H."/>
            <person name="Otto T.D."/>
            <person name="Rawlings N."/>
            <person name="Sanchez A."/>
            <person name="Sanders M."/>
            <person name="Subramaniam C."/>
            <person name="Tay Y."/>
            <person name="Dear P."/>
            <person name="Doerig C."/>
            <person name="Gruber A."/>
            <person name="Parkinson J."/>
            <person name="Shirley M."/>
            <person name="Wan K.L."/>
            <person name="Berriman M."/>
            <person name="Tomley F."/>
            <person name="Pain A."/>
        </authorList>
    </citation>
    <scope>NUCLEOTIDE SEQUENCE [LARGE SCALE GENOMIC DNA]</scope>
    <source>
        <strain evidence="2">Weybridge</strain>
    </source>
</reference>
<dbReference type="EMBL" id="HG720051">
    <property type="protein sequence ID" value="CDJ59045.1"/>
    <property type="molecule type" value="Genomic_DNA"/>
</dbReference>
<evidence type="ECO:0000256" key="1">
    <source>
        <dbReference type="SAM" id="MobiDB-lite"/>
    </source>
</evidence>
<feature type="region of interest" description="Disordered" evidence="1">
    <location>
        <begin position="203"/>
        <end position="285"/>
    </location>
</feature>
<dbReference type="RefSeq" id="XP_013335693.1">
    <property type="nucleotide sequence ID" value="XM_013480239.1"/>
</dbReference>
<evidence type="ECO:0000313" key="3">
    <source>
        <dbReference type="Proteomes" id="UP000030763"/>
    </source>
</evidence>
<sequence length="439" mass="46953">MMNPINDPSNPAAQPTPARNTDSKAIIEAIIDGTASSESTPASQRVGEQRHFPPPHLLLACNRSTPGSVVGGTDGERGSALSEPEEFKPQALYEREDEAKWEPQHFTEHLQDISYLKQRDLRPCAFTSLSDAFRASLCVIRCLRSIIGLHFGYADTWGAEKQSSSSGPLHGLQAESSSVAAHVLSHQESFVADAAAYDHLLNQSNRCPQDPSHAHAHAPAESVSADASATPQKGFSSPELRGVAACPFKGERTATPSSCREPPGGGMQKSLRESPVAPGTFASTSAQTRGSVEYELSVCKALLLLQHLTPNTTTAVEESPSTPSPQSVPPLNIAGRAPVYSAYSTTKKASNSTDISDSSCSGFQAAILEILLRVRILQGTQQLVRADFARLLHQQQKQQQQLLKAVQTTVMKLGSAVTILQLQTLRSPVNTLAVTYGVA</sequence>
<accession>U6MBN2</accession>
<keyword evidence="3" id="KW-1185">Reference proteome</keyword>
<feature type="region of interest" description="Disordered" evidence="1">
    <location>
        <begin position="1"/>
        <end position="86"/>
    </location>
</feature>
<feature type="compositionally biased region" description="Polar residues" evidence="1">
    <location>
        <begin position="1"/>
        <end position="20"/>
    </location>
</feature>
<dbReference type="OrthoDB" id="346936at2759"/>
<dbReference type="AlphaFoldDB" id="U6MBN2"/>
<name>U6MBN2_EIMMA</name>
<reference evidence="2" key="2">
    <citation type="submission" date="2013-10" db="EMBL/GenBank/DDBJ databases">
        <authorList>
            <person name="Aslett M."/>
        </authorList>
    </citation>
    <scope>NUCLEOTIDE SEQUENCE [LARGE SCALE GENOMIC DNA]</scope>
    <source>
        <strain evidence="2">Weybridge</strain>
    </source>
</reference>